<dbReference type="AlphaFoldDB" id="B0NH71"/>
<evidence type="ECO:0000256" key="1">
    <source>
        <dbReference type="SAM" id="MobiDB-lite"/>
    </source>
</evidence>
<dbReference type="PANTHER" id="PTHR38339">
    <property type="entry name" value="TRANSGLUTAMINASE DOMAIN PROTEIN"/>
    <property type="match status" value="1"/>
</dbReference>
<evidence type="ECO:0000313" key="3">
    <source>
        <dbReference type="EMBL" id="QBF74460.1"/>
    </source>
</evidence>
<feature type="region of interest" description="Disordered" evidence="1">
    <location>
        <begin position="33"/>
        <end position="63"/>
    </location>
</feature>
<evidence type="ECO:0000313" key="4">
    <source>
        <dbReference type="Proteomes" id="UP000289664"/>
    </source>
</evidence>
<name>B0NH71_CLOS5</name>
<dbReference type="RefSeq" id="WP_004605524.1">
    <property type="nucleotide sequence ID" value="NZ_CP036170.1"/>
</dbReference>
<accession>B0NH71</accession>
<feature type="signal peptide" evidence="2">
    <location>
        <begin position="1"/>
        <end position="35"/>
    </location>
</feature>
<dbReference type="KEGG" id="csci:HDCHBGLK_01862"/>
<dbReference type="SMART" id="SM00460">
    <property type="entry name" value="TGc"/>
    <property type="match status" value="1"/>
</dbReference>
<evidence type="ECO:0000256" key="2">
    <source>
        <dbReference type="SAM" id="SignalP"/>
    </source>
</evidence>
<dbReference type="EMBL" id="CP036170">
    <property type="protein sequence ID" value="QBF74460.1"/>
    <property type="molecule type" value="Genomic_DNA"/>
</dbReference>
<organism evidence="3 4">
    <name type="scientific">Clostridium scindens (strain ATCC 35704 / DSM 5676 / VPI 13733 / 19)</name>
    <dbReference type="NCBI Taxonomy" id="411468"/>
    <lineage>
        <taxon>Bacteria</taxon>
        <taxon>Bacillati</taxon>
        <taxon>Bacillota</taxon>
        <taxon>Clostridia</taxon>
        <taxon>Lachnospirales</taxon>
        <taxon>Lachnospiraceae</taxon>
    </lineage>
</organism>
<dbReference type="SUPFAM" id="SSF54001">
    <property type="entry name" value="Cysteine proteinases"/>
    <property type="match status" value="1"/>
</dbReference>
<sequence length="375" mass="41475">MFTHTGNNLMKKRFVATLLTAAMVISLFTGCGSKAESDTDKTEKETTESTAEEAPVKEGEVNSGTFTMSFDMSSYEKGQPVRLWIPCPQTDDYQTIKNENVELDTAHATSESTTDANGNKILYVEWDKEAAERTLTYTFDATRKEILAPELAENSDTPDASFDEYLKASSTLPTDGAVKELADQITEGKETNVAKVRAIYDWIIENMNRDDDVVGCGLGNVPELLTTLRGKCTDINSVFVALCRAAGIPAHEYFGIRMSADPEADMTSGQHCWAEFYLEGTGWVAADPADVLKAVLKNGWEKDSEDTKKIQEYFWGNSDALRIQLSTGRDLTLEPAQDGEPLNNFGYPYAEVNGESISCYAPQDFAYTITYKNNK</sequence>
<dbReference type="PANTHER" id="PTHR38339:SF1">
    <property type="entry name" value="TRANSGLUTAMINASE-LIKE DOMAIN-CONTAINING PROTEIN"/>
    <property type="match status" value="1"/>
</dbReference>
<dbReference type="eggNOG" id="COG1305">
    <property type="taxonomic scope" value="Bacteria"/>
</dbReference>
<dbReference type="GeneID" id="62696070"/>
<proteinExistence type="predicted"/>
<protein>
    <submittedName>
        <fullName evidence="3">Uncharacterized protein</fullName>
    </submittedName>
</protein>
<keyword evidence="4" id="KW-1185">Reference proteome</keyword>
<dbReference type="Gene3D" id="3.10.620.30">
    <property type="match status" value="1"/>
</dbReference>
<dbReference type="InterPro" id="IPR002931">
    <property type="entry name" value="Transglutaminase-like"/>
</dbReference>
<feature type="chain" id="PRO_5043971503" evidence="2">
    <location>
        <begin position="36"/>
        <end position="375"/>
    </location>
</feature>
<dbReference type="Proteomes" id="UP000289664">
    <property type="component" value="Chromosome"/>
</dbReference>
<gene>
    <name evidence="3" type="ORF">HDCHBGLK_01862</name>
</gene>
<dbReference type="InterPro" id="IPR038765">
    <property type="entry name" value="Papain-like_cys_pep_sf"/>
</dbReference>
<dbReference type="OrthoDB" id="9804872at2"/>
<reference evidence="3 4" key="1">
    <citation type="journal article" date="2019" name="Appl. Environ. Microbiol.">
        <title>Clostridium scindens ATCC 35704: integration of nutritional requirements, the complete genome sequence, and global transcriptional responses to bile acids.</title>
        <authorList>
            <person name="Devendran S."/>
            <person name="Shrestha R."/>
            <person name="Alves J.M.P."/>
            <person name="Wolf P.G."/>
            <person name="Ly L."/>
            <person name="Hernandez A.G."/>
            <person name="Mendez-Garcia C."/>
            <person name="Inboden A."/>
            <person name="Wiley J."/>
            <person name="Paul O."/>
            <person name="Allen A."/>
            <person name="Springer E."/>
            <person name="Wright C.L."/>
            <person name="Fields C.J."/>
            <person name="Daniel S.L."/>
            <person name="Ridlon J.M."/>
        </authorList>
    </citation>
    <scope>NUCLEOTIDE SEQUENCE [LARGE SCALE GENOMIC DNA]</scope>
    <source>
        <strain evidence="3 4">ATCC 35704</strain>
    </source>
</reference>
<feature type="compositionally biased region" description="Basic and acidic residues" evidence="1">
    <location>
        <begin position="35"/>
        <end position="47"/>
    </location>
</feature>
<keyword evidence="2" id="KW-0732">Signal</keyword>
<dbReference type="HOGENOM" id="CLU_057059_0_0_9"/>
<dbReference type="Pfam" id="PF01841">
    <property type="entry name" value="Transglut_core"/>
    <property type="match status" value="1"/>
</dbReference>
<dbReference type="STRING" id="411468.CLOSCI_02826"/>